<dbReference type="SUPFAM" id="SSF54637">
    <property type="entry name" value="Thioesterase/thiol ester dehydrase-isomerase"/>
    <property type="match status" value="1"/>
</dbReference>
<accession>A0ABR9K286</accession>
<dbReference type="EMBL" id="JADBDZ010000001">
    <property type="protein sequence ID" value="MBE1536961.1"/>
    <property type="molecule type" value="Genomic_DNA"/>
</dbReference>
<dbReference type="RefSeq" id="WP_192762917.1">
    <property type="nucleotide sequence ID" value="NZ_JADBDZ010000001.1"/>
</dbReference>
<proteinExistence type="predicted"/>
<keyword evidence="2" id="KW-1185">Reference proteome</keyword>
<dbReference type="Gene3D" id="3.10.129.10">
    <property type="entry name" value="Hotdog Thioesterase"/>
    <property type="match status" value="1"/>
</dbReference>
<reference evidence="1 2" key="1">
    <citation type="submission" date="2020-10" db="EMBL/GenBank/DDBJ databases">
        <title>Sequencing the genomes of 1000 actinobacteria strains.</title>
        <authorList>
            <person name="Klenk H.-P."/>
        </authorList>
    </citation>
    <scope>NUCLEOTIDE SEQUENCE [LARGE SCALE GENOMIC DNA]</scope>
    <source>
        <strain evidence="1 2">DSM 46744</strain>
    </source>
</reference>
<dbReference type="InterPro" id="IPR029069">
    <property type="entry name" value="HotDog_dom_sf"/>
</dbReference>
<comment type="caution">
    <text evidence="1">The sequence shown here is derived from an EMBL/GenBank/DDBJ whole genome shotgun (WGS) entry which is preliminary data.</text>
</comment>
<evidence type="ECO:0000313" key="2">
    <source>
        <dbReference type="Proteomes" id="UP000627838"/>
    </source>
</evidence>
<gene>
    <name evidence="1" type="ORF">H4W34_006794</name>
</gene>
<protein>
    <submittedName>
        <fullName evidence="1">Acyl dehydratase</fullName>
    </submittedName>
</protein>
<organism evidence="1 2">
    <name type="scientific">Actinomadura algeriensis</name>
    <dbReference type="NCBI Taxonomy" id="1679523"/>
    <lineage>
        <taxon>Bacteria</taxon>
        <taxon>Bacillati</taxon>
        <taxon>Actinomycetota</taxon>
        <taxon>Actinomycetes</taxon>
        <taxon>Streptosporangiales</taxon>
        <taxon>Thermomonosporaceae</taxon>
        <taxon>Actinomadura</taxon>
    </lineage>
</organism>
<evidence type="ECO:0000313" key="1">
    <source>
        <dbReference type="EMBL" id="MBE1536961.1"/>
    </source>
</evidence>
<name>A0ABR9K286_9ACTN</name>
<sequence>MSGEAALDGRRFEDVRVGEELPVVDYPLTVYRLVMAAGANRDFNSIHHNTEYARKTGAPEMYANTQFLLTAWERCVRDWTGPAGAIRAIRGFRMRSFNTVGDTMRVRAEVKDARVEDGRGVVEITIRCENAAGVSVGPGTVVVVLPRREREGERS</sequence>
<dbReference type="Proteomes" id="UP000627838">
    <property type="component" value="Unassembled WGS sequence"/>
</dbReference>